<feature type="region of interest" description="Disordered" evidence="1">
    <location>
        <begin position="261"/>
        <end position="368"/>
    </location>
</feature>
<feature type="compositionally biased region" description="Acidic residues" evidence="1">
    <location>
        <begin position="268"/>
        <end position="280"/>
    </location>
</feature>
<dbReference type="AlphaFoldDB" id="A0A1Y2EMD1"/>
<evidence type="ECO:0000313" key="2">
    <source>
        <dbReference type="EMBL" id="ORY72702.1"/>
    </source>
</evidence>
<gene>
    <name evidence="2" type="ORF">LY90DRAFT_503661</name>
</gene>
<evidence type="ECO:0000313" key="3">
    <source>
        <dbReference type="Proteomes" id="UP000193920"/>
    </source>
</evidence>
<protein>
    <submittedName>
        <fullName evidence="2">Uncharacterized protein</fullName>
    </submittedName>
</protein>
<feature type="compositionally biased region" description="Basic and acidic residues" evidence="1">
    <location>
        <begin position="323"/>
        <end position="336"/>
    </location>
</feature>
<dbReference type="Proteomes" id="UP000193920">
    <property type="component" value="Unassembled WGS sequence"/>
</dbReference>
<feature type="compositionally biased region" description="Basic residues" evidence="1">
    <location>
        <begin position="345"/>
        <end position="368"/>
    </location>
</feature>
<proteinExistence type="predicted"/>
<dbReference type="OrthoDB" id="2159998at2759"/>
<reference evidence="2 3" key="1">
    <citation type="submission" date="2016-08" db="EMBL/GenBank/DDBJ databases">
        <title>A Parts List for Fungal Cellulosomes Revealed by Comparative Genomics.</title>
        <authorList>
            <consortium name="DOE Joint Genome Institute"/>
            <person name="Haitjema C.H."/>
            <person name="Gilmore S.P."/>
            <person name="Henske J.K."/>
            <person name="Solomon K.V."/>
            <person name="De Groot R."/>
            <person name="Kuo A."/>
            <person name="Mondo S.J."/>
            <person name="Salamov A.A."/>
            <person name="Labutti K."/>
            <person name="Zhao Z."/>
            <person name="Chiniquy J."/>
            <person name="Barry K."/>
            <person name="Brewer H.M."/>
            <person name="Purvine S.O."/>
            <person name="Wright A.T."/>
            <person name="Boxma B."/>
            <person name="Van Alen T."/>
            <person name="Hackstein J.H."/>
            <person name="Baker S.E."/>
            <person name="Grigoriev I.V."/>
            <person name="O'Malley M.A."/>
        </authorList>
    </citation>
    <scope>NUCLEOTIDE SEQUENCE [LARGE SCALE GENOMIC DNA]</scope>
    <source>
        <strain evidence="2 3">G1</strain>
    </source>
</reference>
<comment type="caution">
    <text evidence="2">The sequence shown here is derived from an EMBL/GenBank/DDBJ whole genome shotgun (WGS) entry which is preliminary data.</text>
</comment>
<accession>A0A1Y2EMD1</accession>
<sequence>MDEVQKIESLIQLITALKLNQREISLKDFYKGRQVYEEDPNDYGDELIPILKEARIVYVFQSSYHSSSTNVSNTNPLNINKLKQKYNLRPMIYREVYMTHMFFNRSDLERGYSVYPYSFKKLVNFYKKKNVEANVFLIKTKYHSWDEDLDGRELYEAYEGKVTNKPYNSSHNYYYSKSFNINPIWRETDLGKLEENISIPFNYLERCRVYFIAIRAKNGLTCVTNVFSILYQPFAKKDEKLGILSGPRIFGYGFRYYHPSEDSTNNDTIDEHENENEDSTNNDTINKNEDENGDSTNNDTINKNEDENEDSRISNDTNAIKDLTTRDNLEKEKDPTSGHNTSNKMKNKKKKNNKKKNNKKKNKKKKRN</sequence>
<organism evidence="2 3">
    <name type="scientific">Neocallimastix californiae</name>
    <dbReference type="NCBI Taxonomy" id="1754190"/>
    <lineage>
        <taxon>Eukaryota</taxon>
        <taxon>Fungi</taxon>
        <taxon>Fungi incertae sedis</taxon>
        <taxon>Chytridiomycota</taxon>
        <taxon>Chytridiomycota incertae sedis</taxon>
        <taxon>Neocallimastigomycetes</taxon>
        <taxon>Neocallimastigales</taxon>
        <taxon>Neocallimastigaceae</taxon>
        <taxon>Neocallimastix</taxon>
    </lineage>
</organism>
<evidence type="ECO:0000256" key="1">
    <source>
        <dbReference type="SAM" id="MobiDB-lite"/>
    </source>
</evidence>
<dbReference type="EMBL" id="MCOG01000038">
    <property type="protein sequence ID" value="ORY72702.1"/>
    <property type="molecule type" value="Genomic_DNA"/>
</dbReference>
<name>A0A1Y2EMD1_9FUNG</name>
<feature type="compositionally biased region" description="Basic and acidic residues" evidence="1">
    <location>
        <begin position="302"/>
        <end position="313"/>
    </location>
</feature>
<keyword evidence="3" id="KW-1185">Reference proteome</keyword>